<feature type="domain" description="Peptidase C14 caspase" evidence="1">
    <location>
        <begin position="228"/>
        <end position="395"/>
    </location>
</feature>
<dbReference type="InterPro" id="IPR011600">
    <property type="entry name" value="Pept_C14_caspase"/>
</dbReference>
<feature type="non-terminal residue" evidence="2">
    <location>
        <position position="397"/>
    </location>
</feature>
<accession>A0A1V1NTJ6</accession>
<evidence type="ECO:0000313" key="2">
    <source>
        <dbReference type="EMBL" id="ETR65806.1"/>
    </source>
</evidence>
<protein>
    <recommendedName>
        <fullName evidence="1">Peptidase C14 caspase domain-containing protein</fullName>
    </recommendedName>
</protein>
<dbReference type="GO" id="GO:0006508">
    <property type="term" value="P:proteolysis"/>
    <property type="evidence" value="ECO:0007669"/>
    <property type="project" value="InterPro"/>
</dbReference>
<dbReference type="AlphaFoldDB" id="A0A1V1NTJ6"/>
<evidence type="ECO:0000313" key="3">
    <source>
        <dbReference type="Proteomes" id="UP000189670"/>
    </source>
</evidence>
<comment type="caution">
    <text evidence="2">The sequence shown here is derived from an EMBL/GenBank/DDBJ whole genome shotgun (WGS) entry which is preliminary data.</text>
</comment>
<organism evidence="2 3">
    <name type="scientific">Candidatus Magnetoglobus multicellularis str. Araruama</name>
    <dbReference type="NCBI Taxonomy" id="890399"/>
    <lineage>
        <taxon>Bacteria</taxon>
        <taxon>Pseudomonadati</taxon>
        <taxon>Thermodesulfobacteriota</taxon>
        <taxon>Desulfobacteria</taxon>
        <taxon>Desulfobacterales</taxon>
        <taxon>Desulfobacteraceae</taxon>
        <taxon>Candidatus Magnetoglobus</taxon>
    </lineage>
</organism>
<proteinExistence type="predicted"/>
<dbReference type="SUPFAM" id="SSF52129">
    <property type="entry name" value="Caspase-like"/>
    <property type="match status" value="1"/>
</dbReference>
<feature type="non-terminal residue" evidence="2">
    <location>
        <position position="1"/>
    </location>
</feature>
<dbReference type="InterPro" id="IPR029030">
    <property type="entry name" value="Caspase-like_dom_sf"/>
</dbReference>
<name>A0A1V1NTJ6_9BACT</name>
<reference evidence="3" key="1">
    <citation type="submission" date="2012-11" db="EMBL/GenBank/DDBJ databases">
        <authorList>
            <person name="Lucero-Rivera Y.E."/>
            <person name="Tovar-Ramirez D."/>
        </authorList>
    </citation>
    <scope>NUCLEOTIDE SEQUENCE [LARGE SCALE GENOMIC DNA]</scope>
    <source>
        <strain evidence="3">Araruama</strain>
    </source>
</reference>
<gene>
    <name evidence="2" type="ORF">OMM_13688</name>
</gene>
<sequence length="397" mass="44905">KIWDLHTGRNLITLFVGSDDQWVAWTPSGYYTASLYGEQYIGWLINKGPDRVPDYYAASQFSEMLHRPNIVASTLYYGDESLALKDNPHRFDIHHMADVAPPEIRILMPEDGFETTQDSINLEISIDKASAEINDIAIYVNNRQMLSPQNRRLNNPFGGVRKSYTIRLEPGKNKVKAEVRNSRHATAASVISVIRKAALSQAIKGDLYIMSIGVNELKHIPYNNLKFPAKDAVDIVNVMKTMKGKLFKSVHATIFSDYSDQKPISTDIEDELYTLRNATKNDTVMLFLAGHGVRLNDREYIFLTRNAKMRPDNTYRMSTVLKWSKVIDAFRKINARRIVFLDTCYSGNVNATEMAKMGSDSEIVIFSSSTGYETSQELDKLQNGIFTHAICKGLTHG</sequence>
<dbReference type="Proteomes" id="UP000189670">
    <property type="component" value="Unassembled WGS sequence"/>
</dbReference>
<dbReference type="GO" id="GO:0004197">
    <property type="term" value="F:cysteine-type endopeptidase activity"/>
    <property type="evidence" value="ECO:0007669"/>
    <property type="project" value="InterPro"/>
</dbReference>
<dbReference type="EMBL" id="ATBP01002485">
    <property type="protein sequence ID" value="ETR65806.1"/>
    <property type="molecule type" value="Genomic_DNA"/>
</dbReference>
<dbReference type="Pfam" id="PF00656">
    <property type="entry name" value="Peptidase_C14"/>
    <property type="match status" value="1"/>
</dbReference>
<evidence type="ECO:0000259" key="1">
    <source>
        <dbReference type="Pfam" id="PF00656"/>
    </source>
</evidence>
<dbReference type="Gene3D" id="3.40.50.1460">
    <property type="match status" value="1"/>
</dbReference>